<evidence type="ECO:0000313" key="7">
    <source>
        <dbReference type="EMBL" id="MFC4262884.1"/>
    </source>
</evidence>
<dbReference type="Proteomes" id="UP001595907">
    <property type="component" value="Unassembled WGS sequence"/>
</dbReference>
<keyword evidence="8" id="KW-1185">Reference proteome</keyword>
<keyword evidence="6" id="KW-1133">Transmembrane helix</keyword>
<evidence type="ECO:0000256" key="6">
    <source>
        <dbReference type="SAM" id="Phobius"/>
    </source>
</evidence>
<evidence type="ECO:0000256" key="4">
    <source>
        <dbReference type="ARBA" id="ARBA00023172"/>
    </source>
</evidence>
<dbReference type="PANTHER" id="PTHR30563:SF0">
    <property type="entry name" value="DNA RECOMBINATION PROTEIN RMUC"/>
    <property type="match status" value="1"/>
</dbReference>
<comment type="similarity">
    <text evidence="2">Belongs to the RmuC family.</text>
</comment>
<dbReference type="RefSeq" id="WP_379708779.1">
    <property type="nucleotide sequence ID" value="NZ_JBHSCZ010000002.1"/>
</dbReference>
<feature type="transmembrane region" description="Helical" evidence="6">
    <location>
        <begin position="6"/>
        <end position="26"/>
    </location>
</feature>
<feature type="coiled-coil region" evidence="5">
    <location>
        <begin position="37"/>
        <end position="123"/>
    </location>
</feature>
<keyword evidence="6" id="KW-0472">Membrane</keyword>
<dbReference type="Pfam" id="PF02646">
    <property type="entry name" value="RmuC"/>
    <property type="match status" value="1"/>
</dbReference>
<organism evidence="7 8">
    <name type="scientific">Ferruginibacter yonginensis</name>
    <dbReference type="NCBI Taxonomy" id="1310416"/>
    <lineage>
        <taxon>Bacteria</taxon>
        <taxon>Pseudomonadati</taxon>
        <taxon>Bacteroidota</taxon>
        <taxon>Chitinophagia</taxon>
        <taxon>Chitinophagales</taxon>
        <taxon>Chitinophagaceae</taxon>
        <taxon>Ferruginibacter</taxon>
    </lineage>
</organism>
<keyword evidence="3 5" id="KW-0175">Coiled coil</keyword>
<evidence type="ECO:0000256" key="2">
    <source>
        <dbReference type="ARBA" id="ARBA00009840"/>
    </source>
</evidence>
<name>A0ABV8QS11_9BACT</name>
<accession>A0ABV8QS11</accession>
<evidence type="ECO:0000256" key="1">
    <source>
        <dbReference type="ARBA" id="ARBA00003416"/>
    </source>
</evidence>
<comment type="function">
    <text evidence="1">Involved in DNA recombination.</text>
</comment>
<sequence length="463" mass="52491">MNNILILIITSAILLIVVIVIIRLLYAQKTNFIKAQLLQSQQQLEQLNKAHQQLQNSEAALQISKANSEAQVQFLQDEVHQLKIIATQYQQLLQKNAITETQLQQTAQQLATQQQEVQQLNNTLQLQFKHVAQAILDEKTNQFTAVNEQKMTAILAPLKQQLQEFKQKVEETYDKESKERFSLHKEVGRLIDMTQQVSQDANNLTNALKGNNKIQGNWGELILESILEASGLLKGTQYFLQQFIKDNAGNIIKDEDGKGLQPDVMIVYPDERKIIIDAKVSLQAWDILVAATDITEQHTYLAQHLKSIKNHIDGLSKKNYPKYASALEYVLLFIPIEPAFLEALKQDATLWKYAYDRNIILVSPTNLLAVLKIIVALWKVSSQSKNAIEIAEKAGSLYDKFVGFYESFDAVGKKIREAHQSFEQAQKQLITGRGNFTQKVEELKKMGANAQKQLPDAALNNDQ</sequence>
<dbReference type="InterPro" id="IPR003798">
    <property type="entry name" value="DNA_recombination_RmuC"/>
</dbReference>
<gene>
    <name evidence="7" type="ORF">ACFOWM_08355</name>
</gene>
<reference evidence="8" key="1">
    <citation type="journal article" date="2019" name="Int. J. Syst. Evol. Microbiol.">
        <title>The Global Catalogue of Microorganisms (GCM) 10K type strain sequencing project: providing services to taxonomists for standard genome sequencing and annotation.</title>
        <authorList>
            <consortium name="The Broad Institute Genomics Platform"/>
            <consortium name="The Broad Institute Genome Sequencing Center for Infectious Disease"/>
            <person name="Wu L."/>
            <person name="Ma J."/>
        </authorList>
    </citation>
    <scope>NUCLEOTIDE SEQUENCE [LARGE SCALE GENOMIC DNA]</scope>
    <source>
        <strain evidence="8">CECT 8289</strain>
    </source>
</reference>
<evidence type="ECO:0000256" key="5">
    <source>
        <dbReference type="SAM" id="Coils"/>
    </source>
</evidence>
<dbReference type="EMBL" id="JBHSCZ010000002">
    <property type="protein sequence ID" value="MFC4262884.1"/>
    <property type="molecule type" value="Genomic_DNA"/>
</dbReference>
<dbReference type="PANTHER" id="PTHR30563">
    <property type="entry name" value="DNA RECOMBINATION PROTEIN RMUC"/>
    <property type="match status" value="1"/>
</dbReference>
<proteinExistence type="inferred from homology"/>
<keyword evidence="4" id="KW-0233">DNA recombination</keyword>
<protein>
    <submittedName>
        <fullName evidence="7">DNA recombination protein RmuC</fullName>
    </submittedName>
</protein>
<evidence type="ECO:0000256" key="3">
    <source>
        <dbReference type="ARBA" id="ARBA00023054"/>
    </source>
</evidence>
<keyword evidence="6" id="KW-0812">Transmembrane</keyword>
<comment type="caution">
    <text evidence="7">The sequence shown here is derived from an EMBL/GenBank/DDBJ whole genome shotgun (WGS) entry which is preliminary data.</text>
</comment>
<evidence type="ECO:0000313" key="8">
    <source>
        <dbReference type="Proteomes" id="UP001595907"/>
    </source>
</evidence>